<gene>
    <name evidence="2" type="ORF">H8K32_17920</name>
</gene>
<dbReference type="InterPro" id="IPR046730">
    <property type="entry name" value="DUF6622"/>
</dbReference>
<feature type="transmembrane region" description="Helical" evidence="1">
    <location>
        <begin position="37"/>
        <end position="54"/>
    </location>
</feature>
<reference evidence="2" key="1">
    <citation type="submission" date="2020-08" db="EMBL/GenBank/DDBJ databases">
        <title>Novel species isolated from subtropical streams in China.</title>
        <authorList>
            <person name="Lu H."/>
        </authorList>
    </citation>
    <scope>NUCLEOTIDE SEQUENCE</scope>
    <source>
        <strain evidence="2">KACC 12607</strain>
    </source>
</reference>
<comment type="caution">
    <text evidence="2">The sequence shown here is derived from an EMBL/GenBank/DDBJ whole genome shotgun (WGS) entry which is preliminary data.</text>
</comment>
<evidence type="ECO:0000256" key="1">
    <source>
        <dbReference type="SAM" id="Phobius"/>
    </source>
</evidence>
<dbReference type="AlphaFoldDB" id="A0A923HK99"/>
<dbReference type="RefSeq" id="WP_186913934.1">
    <property type="nucleotide sequence ID" value="NZ_JACOFV010000020.1"/>
</dbReference>
<evidence type="ECO:0008006" key="4">
    <source>
        <dbReference type="Google" id="ProtNLM"/>
    </source>
</evidence>
<dbReference type="EMBL" id="JACOFV010000020">
    <property type="protein sequence ID" value="MBC3863988.1"/>
    <property type="molecule type" value="Genomic_DNA"/>
</dbReference>
<evidence type="ECO:0000313" key="2">
    <source>
        <dbReference type="EMBL" id="MBC3863988.1"/>
    </source>
</evidence>
<protein>
    <recommendedName>
        <fullName evidence="4">Transmembrane protein</fullName>
    </recommendedName>
</protein>
<organism evidence="2 3">
    <name type="scientific">Undibacterium jejuense</name>
    <dbReference type="NCBI Taxonomy" id="1344949"/>
    <lineage>
        <taxon>Bacteria</taxon>
        <taxon>Pseudomonadati</taxon>
        <taxon>Pseudomonadota</taxon>
        <taxon>Betaproteobacteria</taxon>
        <taxon>Burkholderiales</taxon>
        <taxon>Oxalobacteraceae</taxon>
        <taxon>Undibacterium</taxon>
    </lineage>
</organism>
<keyword evidence="1" id="KW-0472">Membrane</keyword>
<dbReference type="Proteomes" id="UP000634011">
    <property type="component" value="Unassembled WGS sequence"/>
</dbReference>
<dbReference type="Pfam" id="PF20327">
    <property type="entry name" value="DUF6622"/>
    <property type="match status" value="1"/>
</dbReference>
<feature type="transmembrane region" description="Helical" evidence="1">
    <location>
        <begin position="104"/>
        <end position="127"/>
    </location>
</feature>
<keyword evidence="1" id="KW-0812">Transmembrane</keyword>
<feature type="transmembrane region" description="Helical" evidence="1">
    <location>
        <begin position="60"/>
        <end position="83"/>
    </location>
</feature>
<keyword evidence="3" id="KW-1185">Reference proteome</keyword>
<keyword evidence="1" id="KW-1133">Transmembrane helix</keyword>
<proteinExistence type="predicted"/>
<name>A0A923HK99_9BURK</name>
<accession>A0A923HK99</accession>
<feature type="transmembrane region" description="Helical" evidence="1">
    <location>
        <begin position="6"/>
        <end position="25"/>
    </location>
</feature>
<feature type="transmembrane region" description="Helical" evidence="1">
    <location>
        <begin position="133"/>
        <end position="153"/>
    </location>
</feature>
<evidence type="ECO:0000313" key="3">
    <source>
        <dbReference type="Proteomes" id="UP000634011"/>
    </source>
</evidence>
<sequence length="171" mass="19174">MLQEILTHTPLWVWFILLFLVSRGMKASKDRVMSFKSMVILPVFMLLWSLQGIYQHFGLQAAVIVCWSTGCLLGLGLILVFGNKQAMSLLPDGQLHLRGSWKPMILLLTMFSIKYVENVIVAMNPALKTEIGFVSTTCLIYGLMNGLFLANLLRVIYLTSIKNAPTPPQTV</sequence>